<dbReference type="HAMAP" id="MF_02128">
    <property type="entry name" value="TMP_kinase"/>
    <property type="match status" value="1"/>
</dbReference>
<dbReference type="STRING" id="230089.VY86_02450"/>
<proteinExistence type="inferred from homology"/>
<accession>A0A0F7LGV0</accession>
<feature type="domain" description="PurM-like N-terminal" evidence="3">
    <location>
        <begin position="28"/>
        <end position="138"/>
    </location>
</feature>
<comment type="pathway">
    <text evidence="2">Cofactor biosynthesis; thiamine diphosphate biosynthesis; thiamine diphosphate from thiamine phosphate: step 1/1.</text>
</comment>
<feature type="binding site" evidence="2">
    <location>
        <position position="122"/>
    </location>
    <ligand>
        <name>Mg(2+)</name>
        <dbReference type="ChEBI" id="CHEBI:18420"/>
        <label>1</label>
    </ligand>
</feature>
<dbReference type="Gene3D" id="3.90.650.10">
    <property type="entry name" value="PurM-like C-terminal domain"/>
    <property type="match status" value="1"/>
</dbReference>
<dbReference type="GO" id="GO:0009229">
    <property type="term" value="P:thiamine diphosphate biosynthetic process"/>
    <property type="evidence" value="ECO:0007669"/>
    <property type="project" value="UniProtKB-UniRule"/>
</dbReference>
<feature type="domain" description="PurM-like C-terminal" evidence="4">
    <location>
        <begin position="151"/>
        <end position="300"/>
    </location>
</feature>
<reference evidence="5 6" key="1">
    <citation type="journal article" date="2015" name="J. Biotechnol.">
        <title>Complete genome sequence of Photorhabdus temperata subsp. thracensis 39-8(T), an entomopathogenic bacterium for the improved commercial bioinsecticide.</title>
        <authorList>
            <person name="Kwak Y."/>
            <person name="Shin J.H."/>
        </authorList>
    </citation>
    <scope>NUCLEOTIDE SEQUENCE [LARGE SCALE GENOMIC DNA]</scope>
    <source>
        <strain evidence="5 6">DSM 15199</strain>
    </source>
</reference>
<dbReference type="InterPro" id="IPR036921">
    <property type="entry name" value="PurM-like_N_sf"/>
</dbReference>
<dbReference type="InterPro" id="IPR006283">
    <property type="entry name" value="ThiL-like"/>
</dbReference>
<feature type="binding site" evidence="2">
    <location>
        <position position="46"/>
    </location>
    <ligand>
        <name>Mg(2+)</name>
        <dbReference type="ChEBI" id="CHEBI:18420"/>
        <label>1</label>
    </ligand>
</feature>
<dbReference type="GO" id="GO:0005524">
    <property type="term" value="F:ATP binding"/>
    <property type="evidence" value="ECO:0007669"/>
    <property type="project" value="UniProtKB-UniRule"/>
</dbReference>
<comment type="function">
    <text evidence="2">Catalyzes the ATP-dependent phosphorylation of thiamine-monophosphate (TMP) to form thiamine-pyrophosphate (TPP), the active form of vitamin B1.</text>
</comment>
<dbReference type="RefSeq" id="WP_046973796.1">
    <property type="nucleotide sequence ID" value="NZ_CAWQPG010000035.1"/>
</dbReference>
<evidence type="ECO:0000256" key="1">
    <source>
        <dbReference type="ARBA" id="ARBA00022977"/>
    </source>
</evidence>
<evidence type="ECO:0000313" key="6">
    <source>
        <dbReference type="Proteomes" id="UP000034866"/>
    </source>
</evidence>
<keyword evidence="6" id="KW-1185">Reference proteome</keyword>
<feature type="binding site" evidence="2">
    <location>
        <position position="319"/>
    </location>
    <ligand>
        <name>substrate</name>
    </ligand>
</feature>
<dbReference type="NCBIfam" id="NF004350">
    <property type="entry name" value="PRK05731.1-1"/>
    <property type="match status" value="1"/>
</dbReference>
<dbReference type="GO" id="GO:0009228">
    <property type="term" value="P:thiamine biosynthetic process"/>
    <property type="evidence" value="ECO:0007669"/>
    <property type="project" value="UniProtKB-KW"/>
</dbReference>
<protein>
    <recommendedName>
        <fullName evidence="2">Thiamine-monophosphate kinase</fullName>
        <shortName evidence="2">TMP kinase</shortName>
        <shortName evidence="2">Thiamine-phosphate kinase</shortName>
        <ecNumber evidence="2">2.7.4.16</ecNumber>
    </recommendedName>
</protein>
<feature type="binding site" evidence="2">
    <location>
        <position position="75"/>
    </location>
    <ligand>
        <name>Mg(2+)</name>
        <dbReference type="ChEBI" id="CHEBI:18420"/>
        <label>2</label>
    </ligand>
</feature>
<dbReference type="GO" id="GO:0009030">
    <property type="term" value="F:thiamine-phosphate kinase activity"/>
    <property type="evidence" value="ECO:0007669"/>
    <property type="project" value="UniProtKB-UniRule"/>
</dbReference>
<feature type="binding site" evidence="2">
    <location>
        <position position="30"/>
    </location>
    <ligand>
        <name>Mg(2+)</name>
        <dbReference type="ChEBI" id="CHEBI:18420"/>
        <label>3</label>
    </ligand>
</feature>
<organism evidence="5 6">
    <name type="scientific">Photorhabdus thracensis</name>
    <dbReference type="NCBI Taxonomy" id="230089"/>
    <lineage>
        <taxon>Bacteria</taxon>
        <taxon>Pseudomonadati</taxon>
        <taxon>Pseudomonadota</taxon>
        <taxon>Gammaproteobacteria</taxon>
        <taxon>Enterobacterales</taxon>
        <taxon>Morganellaceae</taxon>
        <taxon>Photorhabdus</taxon>
    </lineage>
</organism>
<dbReference type="NCBIfam" id="TIGR01379">
    <property type="entry name" value="thiL"/>
    <property type="match status" value="1"/>
</dbReference>
<dbReference type="CDD" id="cd02194">
    <property type="entry name" value="ThiL"/>
    <property type="match status" value="1"/>
</dbReference>
<evidence type="ECO:0000259" key="4">
    <source>
        <dbReference type="Pfam" id="PF02769"/>
    </source>
</evidence>
<dbReference type="GO" id="GO:0000287">
    <property type="term" value="F:magnesium ion binding"/>
    <property type="evidence" value="ECO:0007669"/>
    <property type="project" value="UniProtKB-UniRule"/>
</dbReference>
<keyword evidence="2" id="KW-0479">Metal-binding</keyword>
<keyword evidence="2 5" id="KW-0418">Kinase</keyword>
<keyword evidence="1 2" id="KW-0784">Thiamine biosynthesis</keyword>
<dbReference type="SUPFAM" id="SSF55326">
    <property type="entry name" value="PurM N-terminal domain-like"/>
    <property type="match status" value="1"/>
</dbReference>
<dbReference type="InterPro" id="IPR010918">
    <property type="entry name" value="PurM-like_C_dom"/>
</dbReference>
<feature type="binding site" evidence="2">
    <location>
        <position position="215"/>
    </location>
    <ligand>
        <name>Mg(2+)</name>
        <dbReference type="ChEBI" id="CHEBI:18420"/>
        <label>5</label>
    </ligand>
</feature>
<feature type="binding site" evidence="2">
    <location>
        <position position="75"/>
    </location>
    <ligand>
        <name>Mg(2+)</name>
        <dbReference type="ChEBI" id="CHEBI:18420"/>
        <label>3</label>
    </ligand>
</feature>
<dbReference type="SUPFAM" id="SSF56042">
    <property type="entry name" value="PurM C-terminal domain-like"/>
    <property type="match status" value="1"/>
</dbReference>
<evidence type="ECO:0000256" key="2">
    <source>
        <dbReference type="HAMAP-Rule" id="MF_02128"/>
    </source>
</evidence>
<feature type="binding site" evidence="2">
    <location>
        <position position="45"/>
    </location>
    <ligand>
        <name>Mg(2+)</name>
        <dbReference type="ChEBI" id="CHEBI:18420"/>
        <label>4</label>
    </ligand>
</feature>
<feature type="binding site" evidence="2">
    <location>
        <position position="54"/>
    </location>
    <ligand>
        <name>substrate</name>
    </ligand>
</feature>
<evidence type="ECO:0000259" key="3">
    <source>
        <dbReference type="Pfam" id="PF00586"/>
    </source>
</evidence>
<comment type="catalytic activity">
    <reaction evidence="2">
        <text>thiamine phosphate + ATP = thiamine diphosphate + ADP</text>
        <dbReference type="Rhea" id="RHEA:15913"/>
        <dbReference type="ChEBI" id="CHEBI:30616"/>
        <dbReference type="ChEBI" id="CHEBI:37575"/>
        <dbReference type="ChEBI" id="CHEBI:58937"/>
        <dbReference type="ChEBI" id="CHEBI:456216"/>
        <dbReference type="EC" id="2.7.4.16"/>
    </reaction>
</comment>
<dbReference type="Pfam" id="PF00586">
    <property type="entry name" value="AIRS"/>
    <property type="match status" value="1"/>
</dbReference>
<dbReference type="PANTHER" id="PTHR30270:SF0">
    <property type="entry name" value="THIAMINE-MONOPHOSPHATE KINASE"/>
    <property type="match status" value="1"/>
</dbReference>
<dbReference type="UniPathway" id="UPA00060">
    <property type="reaction ID" value="UER00142"/>
</dbReference>
<feature type="binding site" evidence="2">
    <location>
        <position position="212"/>
    </location>
    <ligand>
        <name>Mg(2+)</name>
        <dbReference type="ChEBI" id="CHEBI:18420"/>
        <label>3</label>
    </ligand>
</feature>
<keyword evidence="2 5" id="KW-0808">Transferase</keyword>
<dbReference type="AlphaFoldDB" id="A0A0F7LGV0"/>
<dbReference type="EC" id="2.7.4.16" evidence="2"/>
<dbReference type="OrthoDB" id="9802811at2"/>
<comment type="similarity">
    <text evidence="2">Belongs to the thiamine-monophosphate kinase family.</text>
</comment>
<reference evidence="6" key="2">
    <citation type="submission" date="2015-03" db="EMBL/GenBank/DDBJ databases">
        <title>Genome sequence of Azospirillum thiophilum strain DSM 21654T.</title>
        <authorList>
            <person name="Kwak Y."/>
            <person name="Shin J.-H."/>
        </authorList>
    </citation>
    <scope>NUCLEOTIDE SEQUENCE [LARGE SCALE GENOMIC DNA]</scope>
    <source>
        <strain evidence="6">DSM 15199</strain>
    </source>
</reference>
<feature type="binding site" evidence="2">
    <location>
        <position position="47"/>
    </location>
    <ligand>
        <name>Mg(2+)</name>
        <dbReference type="ChEBI" id="CHEBI:18420"/>
        <label>2</label>
    </ligand>
</feature>
<dbReference type="Gene3D" id="3.30.1330.10">
    <property type="entry name" value="PurM-like, N-terminal domain"/>
    <property type="match status" value="1"/>
</dbReference>
<dbReference type="PATRIC" id="fig|230089.6.peg.554"/>
<keyword evidence="2" id="KW-0460">Magnesium</keyword>
<name>A0A0F7LGV0_9GAMM</name>
<dbReference type="PANTHER" id="PTHR30270">
    <property type="entry name" value="THIAMINE-MONOPHOSPHATE KINASE"/>
    <property type="match status" value="1"/>
</dbReference>
<gene>
    <name evidence="2" type="primary">thiL</name>
    <name evidence="5" type="ORF">VY86_02450</name>
</gene>
<comment type="caution">
    <text evidence="2">Lacks conserved residue(s) required for the propagation of feature annotation.</text>
</comment>
<feature type="binding site" evidence="2">
    <location>
        <begin position="121"/>
        <end position="122"/>
    </location>
    <ligand>
        <name>ATP</name>
        <dbReference type="ChEBI" id="CHEBI:30616"/>
    </ligand>
</feature>
<dbReference type="Pfam" id="PF02769">
    <property type="entry name" value="AIRS_C"/>
    <property type="match status" value="1"/>
</dbReference>
<dbReference type="InterPro" id="IPR036676">
    <property type="entry name" value="PurM-like_C_sf"/>
</dbReference>
<dbReference type="PIRSF" id="PIRSF005303">
    <property type="entry name" value="Thiam_monoph_kin"/>
    <property type="match status" value="1"/>
</dbReference>
<sequence length="329" mass="35929">MACGEFDLIARYFDRQTTNRRDVNLGIGDDCALMTLADKQQLAVSTDTLVSGVHFLPDISPEDLAYKSLAVNMSDLAAIGADPAWLSLALTLPEIDEHWLSGFSDSLFEQLHYYGMQLIGGDTTRGPMSLTLTIHGLVPAGRALRRAGAKNGDWIYVSGSLGDSAAGLALLQNHLQISDPVSRDWLIQRHLRPQPRILLGQALRDLATSAIDLSDGLISDLGHILKASRCGARINLDAIPYSGAMKQYVEPQQALMWALSGGEDYELCFTVPERNRGALEIALAHTGAGFSCVGQIMPESEEIRYYSKSKEIKLDLKGFDHFITEEAHG</sequence>
<feature type="binding site" evidence="2">
    <location>
        <position position="146"/>
    </location>
    <ligand>
        <name>ATP</name>
        <dbReference type="ChEBI" id="CHEBI:30616"/>
    </ligand>
</feature>
<feature type="binding site" evidence="2">
    <location>
        <position position="47"/>
    </location>
    <ligand>
        <name>Mg(2+)</name>
        <dbReference type="ChEBI" id="CHEBI:18420"/>
        <label>1</label>
    </ligand>
</feature>
<evidence type="ECO:0000313" key="5">
    <source>
        <dbReference type="EMBL" id="AKH62364.1"/>
    </source>
</evidence>
<dbReference type="EMBL" id="CP011104">
    <property type="protein sequence ID" value="AKH62364.1"/>
    <property type="molecule type" value="Genomic_DNA"/>
</dbReference>
<dbReference type="KEGG" id="ptt:VY86_02450"/>
<feature type="binding site" evidence="2">
    <location>
        <position position="214"/>
    </location>
    <ligand>
        <name>ATP</name>
        <dbReference type="ChEBI" id="CHEBI:30616"/>
    </ligand>
</feature>
<keyword evidence="2" id="KW-0067">ATP-binding</keyword>
<feature type="binding site" evidence="2">
    <location>
        <position position="75"/>
    </location>
    <ligand>
        <name>Mg(2+)</name>
        <dbReference type="ChEBI" id="CHEBI:18420"/>
        <label>4</label>
    </ligand>
</feature>
<feature type="binding site" evidence="2">
    <location>
        <position position="30"/>
    </location>
    <ligand>
        <name>Mg(2+)</name>
        <dbReference type="ChEBI" id="CHEBI:18420"/>
        <label>4</label>
    </ligand>
</feature>
<dbReference type="InterPro" id="IPR016188">
    <property type="entry name" value="PurM-like_N"/>
</dbReference>
<comment type="miscellaneous">
    <text evidence="2">Reaction mechanism of ThiL seems to utilize a direct, inline transfer of the gamma-phosphate of ATP to TMP rather than a phosphorylated enzyme intermediate.</text>
</comment>
<feature type="binding site" evidence="2">
    <location>
        <position position="263"/>
    </location>
    <ligand>
        <name>substrate</name>
    </ligand>
</feature>
<dbReference type="Proteomes" id="UP000034866">
    <property type="component" value="Chromosome"/>
</dbReference>
<keyword evidence="2" id="KW-0547">Nucleotide-binding</keyword>